<dbReference type="AlphaFoldDB" id="A0A3P5YWF6"/>
<organism evidence="3">
    <name type="scientific">Brassica campestris</name>
    <name type="common">Field mustard</name>
    <dbReference type="NCBI Taxonomy" id="3711"/>
    <lineage>
        <taxon>Eukaryota</taxon>
        <taxon>Viridiplantae</taxon>
        <taxon>Streptophyta</taxon>
        <taxon>Embryophyta</taxon>
        <taxon>Tracheophyta</taxon>
        <taxon>Spermatophyta</taxon>
        <taxon>Magnoliopsida</taxon>
        <taxon>eudicotyledons</taxon>
        <taxon>Gunneridae</taxon>
        <taxon>Pentapetalae</taxon>
        <taxon>rosids</taxon>
        <taxon>malvids</taxon>
        <taxon>Brassicales</taxon>
        <taxon>Brassicaceae</taxon>
        <taxon>Brassiceae</taxon>
        <taxon>Brassica</taxon>
    </lineage>
</organism>
<dbReference type="Proteomes" id="UP000694005">
    <property type="component" value="Chromosome A05"/>
</dbReference>
<accession>A0A3P5YWF6</accession>
<proteinExistence type="predicted"/>
<evidence type="ECO:0008006" key="4">
    <source>
        <dbReference type="Google" id="ProtNLM"/>
    </source>
</evidence>
<feature type="compositionally biased region" description="Basic and acidic residues" evidence="1">
    <location>
        <begin position="85"/>
        <end position="96"/>
    </location>
</feature>
<evidence type="ECO:0000313" key="2">
    <source>
        <dbReference type="EMBL" id="CAG7877043.1"/>
    </source>
</evidence>
<dbReference type="EMBL" id="LS974621">
    <property type="protein sequence ID" value="CAG7877043.1"/>
    <property type="molecule type" value="Genomic_DNA"/>
</dbReference>
<evidence type="ECO:0000313" key="3">
    <source>
        <dbReference type="EMBL" id="VDC72107.1"/>
    </source>
</evidence>
<name>A0A3P5YWF6_BRACM</name>
<gene>
    <name evidence="3" type="ORF">BRAA05T21821Z</name>
    <name evidence="2" type="ORF">BRAPAZ1V2_A05P35640.2</name>
</gene>
<dbReference type="Gramene" id="A05p35640.2_BraZ1">
    <property type="protein sequence ID" value="A05p35640.2_BraZ1.CDS"/>
    <property type="gene ID" value="A05g35640.2_BraZ1"/>
</dbReference>
<sequence length="96" mass="10130">MEGSRVLALMLREASFSKTLDGTYVLDLVGAHVKALEKALPHKAGIFNVGTGQLDEGVCGTLHEGGSGRLLGKKSMKLRSGVQPSKHDQKGAKLDS</sequence>
<dbReference type="EMBL" id="LR031570">
    <property type="protein sequence ID" value="VDC72107.1"/>
    <property type="molecule type" value="Genomic_DNA"/>
</dbReference>
<protein>
    <recommendedName>
        <fullName evidence="4">NAD-dependent epimerase/dehydratase domain-containing protein</fullName>
    </recommendedName>
</protein>
<reference evidence="3" key="1">
    <citation type="submission" date="2018-11" db="EMBL/GenBank/DDBJ databases">
        <authorList>
            <consortium name="Genoscope - CEA"/>
            <person name="William W."/>
        </authorList>
    </citation>
    <scope>NUCLEOTIDE SEQUENCE</scope>
</reference>
<evidence type="ECO:0000256" key="1">
    <source>
        <dbReference type="SAM" id="MobiDB-lite"/>
    </source>
</evidence>
<feature type="region of interest" description="Disordered" evidence="1">
    <location>
        <begin position="70"/>
        <end position="96"/>
    </location>
</feature>